<feature type="transmembrane region" description="Helical" evidence="5">
    <location>
        <begin position="64"/>
        <end position="91"/>
    </location>
</feature>
<evidence type="ECO:0000256" key="4">
    <source>
        <dbReference type="ARBA" id="ARBA00023136"/>
    </source>
</evidence>
<accession>A0A7C4BBE0</accession>
<sequence length="442" mass="47766">MVYSIPQPYEELGFRKPYVTIGLVIANVVVYAITSLDYGFLQISESWTQWGAFVPSLLSRPEHWYRLFTSMFLHGNLFHIFFNTIFLYGFGKHVESVLGSWRYLTLYLLSGLLAEVFHTAFLPIEGAFSAHVPALGASGAISGVLGAYLLLFPGTRLHMCVFYFFIPLCFTTRASVFLTFWFATQILQGYLGESLGVAVFAHAGGFVGGLALLPLLLPRERVEMLRIHTRLRSFFGIFPVRPGLSAGAKAVLAALLLAVIAGAAYCAATAPESRNVVKVLTVSVGYGGVEESESIIVLLDGGRLSISPIASSGVRVVVNRLNALGLIYSSPSAGKTLSVSLSKSTRVQGIPVRVTLEAELSYDEWGLLSSGRGSMDTDVLQCTYYRCVVGGREAYSFATSTESVSLGFQGIPVVELSLLSALLCIAAIAAVARAEDFEVFPA</sequence>
<protein>
    <submittedName>
        <fullName evidence="7">Rhomboid family intramembrane serine protease</fullName>
    </submittedName>
</protein>
<name>A0A7C4BBE0_THEPE</name>
<comment type="subcellular location">
    <subcellularLocation>
        <location evidence="1">Membrane</location>
        <topology evidence="1">Multi-pass membrane protein</topology>
    </subcellularLocation>
</comment>
<feature type="domain" description="Peptidase S54 rhomboid" evidence="6">
    <location>
        <begin position="62"/>
        <end position="218"/>
    </location>
</feature>
<dbReference type="SUPFAM" id="SSF144091">
    <property type="entry name" value="Rhomboid-like"/>
    <property type="match status" value="1"/>
</dbReference>
<evidence type="ECO:0000256" key="2">
    <source>
        <dbReference type="ARBA" id="ARBA00022692"/>
    </source>
</evidence>
<evidence type="ECO:0000256" key="5">
    <source>
        <dbReference type="SAM" id="Phobius"/>
    </source>
</evidence>
<feature type="transmembrane region" description="Helical" evidence="5">
    <location>
        <begin position="21"/>
        <end position="44"/>
    </location>
</feature>
<evidence type="ECO:0000313" key="7">
    <source>
        <dbReference type="EMBL" id="HGI44158.1"/>
    </source>
</evidence>
<evidence type="ECO:0000256" key="1">
    <source>
        <dbReference type="ARBA" id="ARBA00004141"/>
    </source>
</evidence>
<feature type="transmembrane region" description="Helical" evidence="5">
    <location>
        <begin position="130"/>
        <end position="150"/>
    </location>
</feature>
<organism evidence="7">
    <name type="scientific">Thermofilum pendens</name>
    <dbReference type="NCBI Taxonomy" id="2269"/>
    <lineage>
        <taxon>Archaea</taxon>
        <taxon>Thermoproteota</taxon>
        <taxon>Thermoprotei</taxon>
        <taxon>Thermofilales</taxon>
        <taxon>Thermofilaceae</taxon>
        <taxon>Thermofilum</taxon>
    </lineage>
</organism>
<dbReference type="EMBL" id="DTFI01000199">
    <property type="protein sequence ID" value="HGI44158.1"/>
    <property type="molecule type" value="Genomic_DNA"/>
</dbReference>
<dbReference type="PANTHER" id="PTHR43731:SF26">
    <property type="entry name" value="RHOMBOID-LIKE PROTEIN 10, CHLOROPLASTIC"/>
    <property type="match status" value="1"/>
</dbReference>
<comment type="caution">
    <text evidence="7">The sequence shown here is derived from an EMBL/GenBank/DDBJ whole genome shotgun (WGS) entry which is preliminary data.</text>
</comment>
<dbReference type="InterPro" id="IPR035952">
    <property type="entry name" value="Rhomboid-like_sf"/>
</dbReference>
<dbReference type="GO" id="GO:0016020">
    <property type="term" value="C:membrane"/>
    <property type="evidence" value="ECO:0007669"/>
    <property type="project" value="UniProtKB-SubCell"/>
</dbReference>
<keyword evidence="3 5" id="KW-1133">Transmembrane helix</keyword>
<evidence type="ECO:0000256" key="3">
    <source>
        <dbReference type="ARBA" id="ARBA00022989"/>
    </source>
</evidence>
<dbReference type="Gene3D" id="1.20.1540.10">
    <property type="entry name" value="Rhomboid-like"/>
    <property type="match status" value="1"/>
</dbReference>
<dbReference type="InterPro" id="IPR050925">
    <property type="entry name" value="Rhomboid_protease_S54"/>
</dbReference>
<dbReference type="AlphaFoldDB" id="A0A7C4BBE0"/>
<proteinExistence type="predicted"/>
<feature type="transmembrane region" description="Helical" evidence="5">
    <location>
        <begin position="103"/>
        <end position="124"/>
    </location>
</feature>
<keyword evidence="7" id="KW-0645">Protease</keyword>
<dbReference type="GO" id="GO:0004252">
    <property type="term" value="F:serine-type endopeptidase activity"/>
    <property type="evidence" value="ECO:0007669"/>
    <property type="project" value="InterPro"/>
</dbReference>
<keyword evidence="4 5" id="KW-0472">Membrane</keyword>
<keyword evidence="2 5" id="KW-0812">Transmembrane</keyword>
<reference evidence="7" key="1">
    <citation type="journal article" date="2020" name="mSystems">
        <title>Genome- and Community-Level Interaction Insights into Carbon Utilization and Element Cycling Functions of Hydrothermarchaeota in Hydrothermal Sediment.</title>
        <authorList>
            <person name="Zhou Z."/>
            <person name="Liu Y."/>
            <person name="Xu W."/>
            <person name="Pan J."/>
            <person name="Luo Z.H."/>
            <person name="Li M."/>
        </authorList>
    </citation>
    <scope>NUCLEOTIDE SEQUENCE [LARGE SCALE GENOMIC DNA]</scope>
    <source>
        <strain evidence="7">SpSt-735</strain>
    </source>
</reference>
<feature type="transmembrane region" description="Helical" evidence="5">
    <location>
        <begin position="195"/>
        <end position="217"/>
    </location>
</feature>
<keyword evidence="7" id="KW-0378">Hydrolase</keyword>
<dbReference type="PANTHER" id="PTHR43731">
    <property type="entry name" value="RHOMBOID PROTEASE"/>
    <property type="match status" value="1"/>
</dbReference>
<feature type="transmembrane region" description="Helical" evidence="5">
    <location>
        <begin position="162"/>
        <end position="183"/>
    </location>
</feature>
<feature type="transmembrane region" description="Helical" evidence="5">
    <location>
        <begin position="238"/>
        <end position="265"/>
    </location>
</feature>
<evidence type="ECO:0000259" key="6">
    <source>
        <dbReference type="Pfam" id="PF01694"/>
    </source>
</evidence>
<dbReference type="Pfam" id="PF01694">
    <property type="entry name" value="Rhomboid"/>
    <property type="match status" value="1"/>
</dbReference>
<gene>
    <name evidence="7" type="ORF">ENV17_07225</name>
</gene>
<dbReference type="InterPro" id="IPR022764">
    <property type="entry name" value="Peptidase_S54_rhomboid_dom"/>
</dbReference>
<dbReference type="GO" id="GO:0006508">
    <property type="term" value="P:proteolysis"/>
    <property type="evidence" value="ECO:0007669"/>
    <property type="project" value="UniProtKB-KW"/>
</dbReference>